<accession>A0ABP8Z203</accession>
<dbReference type="InterPro" id="IPR024775">
    <property type="entry name" value="DinB-like"/>
</dbReference>
<dbReference type="InterPro" id="IPR034660">
    <property type="entry name" value="DinB/YfiT-like"/>
</dbReference>
<dbReference type="Pfam" id="PF00805">
    <property type="entry name" value="Pentapeptide"/>
    <property type="match status" value="1"/>
</dbReference>
<sequence length="330" mass="36329">MAQHGRNLSGLCRPIAKSASIAVVTLDAGSARPTAMWQADPLAEGIAAATDPEQSVPALPDQLTEEPAWLDRDRLVRAVPDSGDDGAMTTYSDTLEFEGATFVKASFEGATLRFSDVSGVTMRGVDVAGLDIDSHDLSFGSLFVNGVDVVPLVEAELNRRFPGRELQKAHTPEGLREGWVAVQSAWQETAAGTPADLVDAHVEDEWSLSQTLRHLILATDAWLRGGIMRIQQPFHEIGQIFTGADEMGFDMSIFRAEPPAYEEVLAVRAERQRMVTDFLATATVELLAEEREDPWGGGDWRPSVGDCMRVILEEEWAHLRYIRRDLARMR</sequence>
<gene>
    <name evidence="2" type="ORF">GCM10023350_31190</name>
</gene>
<feature type="domain" description="DinB-like" evidence="1">
    <location>
        <begin position="186"/>
        <end position="322"/>
    </location>
</feature>
<dbReference type="Proteomes" id="UP001499882">
    <property type="component" value="Unassembled WGS sequence"/>
</dbReference>
<dbReference type="RefSeq" id="WP_345527740.1">
    <property type="nucleotide sequence ID" value="NZ_BAABKN010000019.1"/>
</dbReference>
<proteinExistence type="predicted"/>
<comment type="caution">
    <text evidence="2">The sequence shown here is derived from an EMBL/GenBank/DDBJ whole genome shotgun (WGS) entry which is preliminary data.</text>
</comment>
<keyword evidence="3" id="KW-1185">Reference proteome</keyword>
<dbReference type="Pfam" id="PF12867">
    <property type="entry name" value="DinB_2"/>
    <property type="match status" value="1"/>
</dbReference>
<evidence type="ECO:0000313" key="3">
    <source>
        <dbReference type="Proteomes" id="UP001499882"/>
    </source>
</evidence>
<name>A0ABP8Z203_9ACTN</name>
<dbReference type="InterPro" id="IPR001646">
    <property type="entry name" value="5peptide_repeat"/>
</dbReference>
<evidence type="ECO:0000313" key="2">
    <source>
        <dbReference type="EMBL" id="GAA4744256.1"/>
    </source>
</evidence>
<organism evidence="2 3">
    <name type="scientific">Nocardioides endophyticus</name>
    <dbReference type="NCBI Taxonomy" id="1353775"/>
    <lineage>
        <taxon>Bacteria</taxon>
        <taxon>Bacillati</taxon>
        <taxon>Actinomycetota</taxon>
        <taxon>Actinomycetes</taxon>
        <taxon>Propionibacteriales</taxon>
        <taxon>Nocardioidaceae</taxon>
        <taxon>Nocardioides</taxon>
    </lineage>
</organism>
<dbReference type="EMBL" id="BAABKN010000019">
    <property type="protein sequence ID" value="GAA4744256.1"/>
    <property type="molecule type" value="Genomic_DNA"/>
</dbReference>
<reference evidence="3" key="1">
    <citation type="journal article" date="2019" name="Int. J. Syst. Evol. Microbiol.">
        <title>The Global Catalogue of Microorganisms (GCM) 10K type strain sequencing project: providing services to taxonomists for standard genome sequencing and annotation.</title>
        <authorList>
            <consortium name="The Broad Institute Genomics Platform"/>
            <consortium name="The Broad Institute Genome Sequencing Center for Infectious Disease"/>
            <person name="Wu L."/>
            <person name="Ma J."/>
        </authorList>
    </citation>
    <scope>NUCLEOTIDE SEQUENCE [LARGE SCALE GENOMIC DNA]</scope>
    <source>
        <strain evidence="3">JCM 18532</strain>
    </source>
</reference>
<evidence type="ECO:0000259" key="1">
    <source>
        <dbReference type="Pfam" id="PF12867"/>
    </source>
</evidence>
<dbReference type="Gene3D" id="1.20.120.450">
    <property type="entry name" value="dinb family like domain"/>
    <property type="match status" value="1"/>
</dbReference>
<dbReference type="SUPFAM" id="SSF109854">
    <property type="entry name" value="DinB/YfiT-like putative metalloenzymes"/>
    <property type="match status" value="1"/>
</dbReference>
<protein>
    <recommendedName>
        <fullName evidence="1">DinB-like domain-containing protein</fullName>
    </recommendedName>
</protein>